<evidence type="ECO:0000256" key="1">
    <source>
        <dbReference type="SAM" id="MobiDB-lite"/>
    </source>
</evidence>
<gene>
    <name evidence="3" type="ORF">BV53_00445</name>
</gene>
<feature type="domain" description="Cadherin-like beta-sandwich-like" evidence="2">
    <location>
        <begin position="47"/>
        <end position="151"/>
    </location>
</feature>
<reference evidence="3 4" key="1">
    <citation type="submission" date="2017-02" db="EMBL/GenBank/DDBJ databases">
        <title>Draft Genome Sequences of 'Candidatus Synechococcus spongiarum', Cyanobacterial Symbionts of the Mediterranean Sponge Aplysina aerophoba from two locations.</title>
        <authorList>
            <person name="Slaby B.M."/>
            <person name="Hentschel U."/>
        </authorList>
    </citation>
    <scope>NUCLEOTIDE SEQUENCE [LARGE SCALE GENOMIC DNA]</scope>
    <source>
        <strain evidence="3">LMB bulk15N</strain>
    </source>
</reference>
<dbReference type="Pfam" id="PF12733">
    <property type="entry name" value="Cadherin-like"/>
    <property type="match status" value="2"/>
</dbReference>
<feature type="domain" description="Cadherin-like beta-sandwich-like" evidence="2">
    <location>
        <begin position="175"/>
        <end position="263"/>
    </location>
</feature>
<organism evidence="3 4">
    <name type="scientific">Candidatus Synechococcus spongiarum LMB bulk15N</name>
    <dbReference type="NCBI Taxonomy" id="1943583"/>
    <lineage>
        <taxon>Bacteria</taxon>
        <taxon>Bacillati</taxon>
        <taxon>Cyanobacteriota</taxon>
        <taxon>Cyanophyceae</taxon>
        <taxon>Synechococcales</taxon>
        <taxon>Synechococcaceae</taxon>
        <taxon>Synechococcus</taxon>
    </lineage>
</organism>
<dbReference type="Proteomes" id="UP000242590">
    <property type="component" value="Unassembled WGS sequence"/>
</dbReference>
<accession>A0A1T1D6K8</accession>
<proteinExistence type="predicted"/>
<comment type="caution">
    <text evidence="3">The sequence shown here is derived from an EMBL/GenBank/DDBJ whole genome shotgun (WGS) entry which is preliminary data.</text>
</comment>
<feature type="non-terminal residue" evidence="3">
    <location>
        <position position="349"/>
    </location>
</feature>
<dbReference type="InterPro" id="IPR013783">
    <property type="entry name" value="Ig-like_fold"/>
</dbReference>
<dbReference type="RefSeq" id="WP_180374283.1">
    <property type="nucleotide sequence ID" value="NZ_MWLE01000009.1"/>
</dbReference>
<protein>
    <recommendedName>
        <fullName evidence="2">Cadherin-like beta-sandwich-like domain-containing protein</fullName>
    </recommendedName>
</protein>
<feature type="compositionally biased region" description="Basic and acidic residues" evidence="1">
    <location>
        <begin position="328"/>
        <end position="337"/>
    </location>
</feature>
<evidence type="ECO:0000259" key="2">
    <source>
        <dbReference type="Pfam" id="PF12733"/>
    </source>
</evidence>
<name>A0A1T1D6K8_9SYNE</name>
<evidence type="ECO:0000313" key="3">
    <source>
        <dbReference type="EMBL" id="OOV36509.1"/>
    </source>
</evidence>
<evidence type="ECO:0000313" key="4">
    <source>
        <dbReference type="Proteomes" id="UP000242590"/>
    </source>
</evidence>
<sequence length="349" mass="35629">MLLGIPGLLAPAGLVAAPTALLLGGLSLLHAAPAAAQAQLPERFRLTSLTLSVGGSPVTLTPSFTPATNLFYRATVDYDATSISVTASWSGSKAVLASSKDWRDLTAPFLSEEAFASSGSSVSLNLKAGGVTGINLSVDTTTTYNITIHRRPSTDATLSGLTASTSTSASGTFTALTLDTFAAGTTAYTATVANERTHVKLTPTVNDSNATVKVGKGTSLTAVTSGSASGAISLQVGANAITVKVTAQDGSTTKTYTVTVTREGPPTVSFQLNTILLVESEEDEPEEVVVELSKALSESATVEVRVRTGGTATENVGLQAVHQDAHLRCGGDGDNDRGNCGGGHEGRER</sequence>
<dbReference type="InterPro" id="IPR025883">
    <property type="entry name" value="Cadherin-like_domain"/>
</dbReference>
<dbReference type="Gene3D" id="2.60.40.10">
    <property type="entry name" value="Immunoglobulins"/>
    <property type="match status" value="1"/>
</dbReference>
<feature type="region of interest" description="Disordered" evidence="1">
    <location>
        <begin position="328"/>
        <end position="349"/>
    </location>
</feature>
<dbReference type="EMBL" id="MWLE01000009">
    <property type="protein sequence ID" value="OOV36509.1"/>
    <property type="molecule type" value="Genomic_DNA"/>
</dbReference>
<dbReference type="AlphaFoldDB" id="A0A1T1D6K8"/>